<dbReference type="Proteomes" id="UP000008311">
    <property type="component" value="Unassembled WGS sequence"/>
</dbReference>
<dbReference type="EMBL" id="EQ974289">
    <property type="protein sequence ID" value="EEF30837.1"/>
    <property type="molecule type" value="Genomic_DNA"/>
</dbReference>
<evidence type="ECO:0000256" key="1">
    <source>
        <dbReference type="SAM" id="MobiDB-lite"/>
    </source>
</evidence>
<name>B9SZX4_RICCO</name>
<gene>
    <name evidence="2" type="ORF">RCOM_0071900</name>
</gene>
<evidence type="ECO:0000313" key="3">
    <source>
        <dbReference type="Proteomes" id="UP000008311"/>
    </source>
</evidence>
<evidence type="ECO:0000313" key="2">
    <source>
        <dbReference type="EMBL" id="EEF30837.1"/>
    </source>
</evidence>
<proteinExistence type="predicted"/>
<feature type="region of interest" description="Disordered" evidence="1">
    <location>
        <begin position="1"/>
        <end position="48"/>
    </location>
</feature>
<organism evidence="2 3">
    <name type="scientific">Ricinus communis</name>
    <name type="common">Castor bean</name>
    <dbReference type="NCBI Taxonomy" id="3988"/>
    <lineage>
        <taxon>Eukaryota</taxon>
        <taxon>Viridiplantae</taxon>
        <taxon>Streptophyta</taxon>
        <taxon>Embryophyta</taxon>
        <taxon>Tracheophyta</taxon>
        <taxon>Spermatophyta</taxon>
        <taxon>Magnoliopsida</taxon>
        <taxon>eudicotyledons</taxon>
        <taxon>Gunneridae</taxon>
        <taxon>Pentapetalae</taxon>
        <taxon>rosids</taxon>
        <taxon>fabids</taxon>
        <taxon>Malpighiales</taxon>
        <taxon>Euphorbiaceae</taxon>
        <taxon>Acalyphoideae</taxon>
        <taxon>Acalypheae</taxon>
        <taxon>Ricinus</taxon>
    </lineage>
</organism>
<feature type="compositionally biased region" description="Basic and acidic residues" evidence="1">
    <location>
        <begin position="10"/>
        <end position="25"/>
    </location>
</feature>
<accession>B9SZX4</accession>
<dbReference type="AlphaFoldDB" id="B9SZX4"/>
<keyword evidence="3" id="KW-1185">Reference proteome</keyword>
<protein>
    <submittedName>
        <fullName evidence="2">Uncharacterized protein</fullName>
    </submittedName>
</protein>
<reference evidence="3" key="1">
    <citation type="journal article" date="2010" name="Nat. Biotechnol.">
        <title>Draft genome sequence of the oilseed species Ricinus communis.</title>
        <authorList>
            <person name="Chan A.P."/>
            <person name="Crabtree J."/>
            <person name="Zhao Q."/>
            <person name="Lorenzi H."/>
            <person name="Orvis J."/>
            <person name="Puiu D."/>
            <person name="Melake-Berhan A."/>
            <person name="Jones K.M."/>
            <person name="Redman J."/>
            <person name="Chen G."/>
            <person name="Cahoon E.B."/>
            <person name="Gedil M."/>
            <person name="Stanke M."/>
            <person name="Haas B.J."/>
            <person name="Wortman J.R."/>
            <person name="Fraser-Liggett C.M."/>
            <person name="Ravel J."/>
            <person name="Rabinowicz P.D."/>
        </authorList>
    </citation>
    <scope>NUCLEOTIDE SEQUENCE [LARGE SCALE GENOMIC DNA]</scope>
    <source>
        <strain evidence="3">cv. Hale</strain>
    </source>
</reference>
<sequence length="181" mass="20584">MVRVKTISYKKVDPTKTLEEDKSRAESSNQHRRKQPARGAKESSPEIYVQAKGESSGVINNSELFFLWCMKKGIGCKLAAELDKDESDNQEGDAWVGISGRAEILIQLKEIKAKLVEDMQKTVGHSLLRMEKKHEKMEQDISSMNHSMSNFIDRFESVKDDIYDVHAMITSLRDHFGVHTA</sequence>
<dbReference type="InParanoid" id="B9SZX4"/>